<dbReference type="CDD" id="cd01297">
    <property type="entry name" value="D-aminoacylase"/>
    <property type="match status" value="1"/>
</dbReference>
<dbReference type="InterPro" id="IPR023100">
    <property type="entry name" value="D-aminoacylase_insert_dom_sf"/>
</dbReference>
<feature type="domain" description="Amidohydrolase 3" evidence="1">
    <location>
        <begin position="44"/>
        <end position="232"/>
    </location>
</feature>
<protein>
    <submittedName>
        <fullName evidence="2">D-aminoacylase</fullName>
    </submittedName>
</protein>
<proteinExistence type="predicted"/>
<evidence type="ECO:0000259" key="1">
    <source>
        <dbReference type="Pfam" id="PF07969"/>
    </source>
</evidence>
<dbReference type="Pfam" id="PF07969">
    <property type="entry name" value="Amidohydro_3"/>
    <property type="match status" value="2"/>
</dbReference>
<feature type="domain" description="Amidohydrolase 3" evidence="1">
    <location>
        <begin position="333"/>
        <end position="454"/>
    </location>
</feature>
<dbReference type="GO" id="GO:0016812">
    <property type="term" value="F:hydrolase activity, acting on carbon-nitrogen (but not peptide) bonds, in cyclic amides"/>
    <property type="evidence" value="ECO:0007669"/>
    <property type="project" value="TreeGrafter"/>
</dbReference>
<sequence>MKTLLLRNTQLVDGTGAPARPADLCVQGDRIVAIGENLALDTDEILDVKGLTVTPGFIDVHTHDDAMVLRDPGMLAKVSQGVTTVITGNCGLSLVPLVSDSPGSPLDLLHTSEFRFAQLNDYAHALANNPPAVNVGALIGHTTLRATVMADLHLAATADETKAMQTLLDQALNQGALGLSSGLFYQQAYAADLQEMQSLTRVLGRHGAVYVTHIRDEMDDILAAMQEAADTALAGQATWIMSHHKCAGPRNWGRTIETLAMLERLSHRQSVGTDVYPYSAGSTLLREDLVDGVIDILITRSDTHPEMVGRHLADIAQEWGTDQKQACRRLMPGGACYFQMHEDDVRRVLAHPMSMIGSDGLPHDERPHPRLWGAFARVLAHYCRDEKLFSLPEAIHKMTGLSAQRFGLIDRGVLREGGFADLVVLDPGRVKDKATYENPQQMCEGIERVMVNGQWSFANQQVQGTRAGKFLRRLNQPPI</sequence>
<dbReference type="SUPFAM" id="SSF51338">
    <property type="entry name" value="Composite domain of metallo-dependent hydrolases"/>
    <property type="match status" value="1"/>
</dbReference>
<dbReference type="InterPro" id="IPR050378">
    <property type="entry name" value="Metallo-dep_Hydrolases_sf"/>
</dbReference>
<dbReference type="Gene3D" id="3.30.1490.130">
    <property type="entry name" value="D-aminoacylase. Domain 3"/>
    <property type="match status" value="1"/>
</dbReference>
<dbReference type="GO" id="GO:0016811">
    <property type="term" value="F:hydrolase activity, acting on carbon-nitrogen (but not peptide) bonds, in linear amides"/>
    <property type="evidence" value="ECO:0007669"/>
    <property type="project" value="InterPro"/>
</dbReference>
<organism evidence="2 3">
    <name type="scientific">Limnohabitans planktonicus II-D5</name>
    <dbReference type="NCBI Taxonomy" id="1293045"/>
    <lineage>
        <taxon>Bacteria</taxon>
        <taxon>Pseudomonadati</taxon>
        <taxon>Pseudomonadota</taxon>
        <taxon>Betaproteobacteria</taxon>
        <taxon>Burkholderiales</taxon>
        <taxon>Comamonadaceae</taxon>
        <taxon>Limnohabitans</taxon>
    </lineage>
</organism>
<accession>A0A2T7UIN2</accession>
<keyword evidence="3" id="KW-1185">Reference proteome</keyword>
<dbReference type="GO" id="GO:0005829">
    <property type="term" value="C:cytosol"/>
    <property type="evidence" value="ECO:0007669"/>
    <property type="project" value="TreeGrafter"/>
</dbReference>
<dbReference type="Proteomes" id="UP000037507">
    <property type="component" value="Unassembled WGS sequence"/>
</dbReference>
<reference evidence="2" key="1">
    <citation type="submission" date="2017-04" db="EMBL/GenBank/DDBJ databases">
        <title>Unexpected and diverse lifestyles within the genus Limnohabitans.</title>
        <authorList>
            <person name="Kasalicky V."/>
            <person name="Mehrshad M."/>
            <person name="Andrei S.-A."/>
            <person name="Salcher M."/>
            <person name="Kratochvilova H."/>
            <person name="Simek K."/>
            <person name="Ghai R."/>
        </authorList>
    </citation>
    <scope>NUCLEOTIDE SEQUENCE [LARGE SCALE GENOMIC DNA]</scope>
    <source>
        <strain evidence="2">II-D5</strain>
    </source>
</reference>
<gene>
    <name evidence="2" type="ORF">H663_000175</name>
</gene>
<dbReference type="EMBL" id="LFYT02000001">
    <property type="protein sequence ID" value="PVE44478.1"/>
    <property type="molecule type" value="Genomic_DNA"/>
</dbReference>
<dbReference type="STRING" id="1293045.H663_03320"/>
<dbReference type="InterPro" id="IPR013108">
    <property type="entry name" value="Amidohydro_3"/>
</dbReference>
<comment type="caution">
    <text evidence="2">The sequence shown here is derived from an EMBL/GenBank/DDBJ whole genome shotgun (WGS) entry which is preliminary data.</text>
</comment>
<dbReference type="InterPro" id="IPR011059">
    <property type="entry name" value="Metal-dep_hydrolase_composite"/>
</dbReference>
<dbReference type="AlphaFoldDB" id="A0A2T7UIN2"/>
<evidence type="ECO:0000313" key="3">
    <source>
        <dbReference type="Proteomes" id="UP000037507"/>
    </source>
</evidence>
<name>A0A2T7UIN2_9BURK</name>
<dbReference type="PANTHER" id="PTHR11647">
    <property type="entry name" value="HYDRANTOINASE/DIHYDROPYRIMIDINASE FAMILY MEMBER"/>
    <property type="match status" value="1"/>
</dbReference>
<dbReference type="Gene3D" id="3.20.20.140">
    <property type="entry name" value="Metal-dependent hydrolases"/>
    <property type="match status" value="1"/>
</dbReference>
<dbReference type="OrthoDB" id="9766983at2"/>
<dbReference type="InterPro" id="IPR032466">
    <property type="entry name" value="Metal_Hydrolase"/>
</dbReference>
<dbReference type="Gene3D" id="2.30.40.10">
    <property type="entry name" value="Urease, subunit C, domain 1"/>
    <property type="match status" value="1"/>
</dbReference>
<dbReference type="RefSeq" id="WP_053169834.1">
    <property type="nucleotide sequence ID" value="NZ_LFYT02000001.1"/>
</dbReference>
<dbReference type="PANTHER" id="PTHR11647:SF1">
    <property type="entry name" value="COLLAPSIN RESPONSE MEDIATOR PROTEIN"/>
    <property type="match status" value="1"/>
</dbReference>
<evidence type="ECO:0000313" key="2">
    <source>
        <dbReference type="EMBL" id="PVE44478.1"/>
    </source>
</evidence>
<dbReference type="SUPFAM" id="SSF51556">
    <property type="entry name" value="Metallo-dependent hydrolases"/>
    <property type="match status" value="1"/>
</dbReference>